<dbReference type="EMBL" id="GEDV01008381">
    <property type="protein sequence ID" value="JAP80176.1"/>
    <property type="molecule type" value="Transcribed_RNA"/>
</dbReference>
<sequence length="244" mass="27648">MRFGTPWLPGSVKRYLSLQVVIRNIFPVTMLKFCLLVLATVSYVSSSPVSDANAVVDAIFKEHVPQLVRRSRWLYPYATIEDFSFKVNENRITSRGLTVNMTHGEVRGLDTALQRRGDCRTPFFRGEMIVVVCNLTMQGLNITYTALASRDSRFAIWKTIWVNANVTDGTVHLEATVPQGQGSGRLRAFDIKDMQLEVTYDSDLNLNKGSREKFKEEISAKVKEGLRPIFSEYMLLVHHALADL</sequence>
<evidence type="ECO:0000313" key="1">
    <source>
        <dbReference type="EMBL" id="JAP80176.1"/>
    </source>
</evidence>
<dbReference type="AlphaFoldDB" id="A0A131YQ17"/>
<organism evidence="1">
    <name type="scientific">Rhipicephalus appendiculatus</name>
    <name type="common">Brown ear tick</name>
    <dbReference type="NCBI Taxonomy" id="34631"/>
    <lineage>
        <taxon>Eukaryota</taxon>
        <taxon>Metazoa</taxon>
        <taxon>Ecdysozoa</taxon>
        <taxon>Arthropoda</taxon>
        <taxon>Chelicerata</taxon>
        <taxon>Arachnida</taxon>
        <taxon>Acari</taxon>
        <taxon>Parasitiformes</taxon>
        <taxon>Ixodida</taxon>
        <taxon>Ixodoidea</taxon>
        <taxon>Ixodidae</taxon>
        <taxon>Rhipicephalinae</taxon>
        <taxon>Rhipicephalus</taxon>
        <taxon>Rhipicephalus</taxon>
    </lineage>
</organism>
<reference evidence="1" key="1">
    <citation type="journal article" date="2016" name="Ticks Tick Borne Dis.">
        <title>De novo assembly and annotation of the salivary gland transcriptome of Rhipicephalus appendiculatus male and female ticks during blood feeding.</title>
        <authorList>
            <person name="de Castro M.H."/>
            <person name="de Klerk D."/>
            <person name="Pienaar R."/>
            <person name="Latif A.A."/>
            <person name="Rees D.J."/>
            <person name="Mans B.J."/>
        </authorList>
    </citation>
    <scope>NUCLEOTIDE SEQUENCE</scope>
    <source>
        <tissue evidence="1">Salivary glands</tissue>
    </source>
</reference>
<proteinExistence type="predicted"/>
<accession>A0A131YQ17</accession>
<name>A0A131YQ17_RHIAP</name>
<protein>
    <submittedName>
        <fullName evidence="1">Amblyomma 40 33 family member</fullName>
    </submittedName>
</protein>